<evidence type="ECO:0000256" key="2">
    <source>
        <dbReference type="ARBA" id="ARBA00022603"/>
    </source>
</evidence>
<dbReference type="SUPFAM" id="SSF53335">
    <property type="entry name" value="S-adenosyl-L-methionine-dependent methyltransferases"/>
    <property type="match status" value="1"/>
</dbReference>
<comment type="caution">
    <text evidence="6">The sequence shown here is derived from an EMBL/GenBank/DDBJ whole genome shotgun (WGS) entry which is preliminary data.</text>
</comment>
<dbReference type="Proteomes" id="UP000448877">
    <property type="component" value="Unassembled WGS sequence"/>
</dbReference>
<keyword evidence="3 6" id="KW-0808">Transferase</keyword>
<dbReference type="InterPro" id="IPR002052">
    <property type="entry name" value="DNA_methylase_N6_adenine_CS"/>
</dbReference>
<organism evidence="6 7">
    <name type="scientific">Bacteroides cellulosilyticus</name>
    <dbReference type="NCBI Taxonomy" id="246787"/>
    <lineage>
        <taxon>Bacteria</taxon>
        <taxon>Pseudomonadati</taxon>
        <taxon>Bacteroidota</taxon>
        <taxon>Bacteroidia</taxon>
        <taxon>Bacteroidales</taxon>
        <taxon>Bacteroidaceae</taxon>
        <taxon>Bacteroides</taxon>
    </lineage>
</organism>
<dbReference type="GO" id="GO:0032259">
    <property type="term" value="P:methylation"/>
    <property type="evidence" value="ECO:0007669"/>
    <property type="project" value="UniProtKB-KW"/>
</dbReference>
<dbReference type="InterPro" id="IPR001091">
    <property type="entry name" value="RM_Methyltransferase"/>
</dbReference>
<evidence type="ECO:0000256" key="1">
    <source>
        <dbReference type="ARBA" id="ARBA00006594"/>
    </source>
</evidence>
<keyword evidence="2 6" id="KW-0489">Methyltransferase</keyword>
<dbReference type="Gene3D" id="3.40.50.150">
    <property type="entry name" value="Vaccinia Virus protein VP39"/>
    <property type="match status" value="2"/>
</dbReference>
<dbReference type="InterPro" id="IPR002941">
    <property type="entry name" value="DNA_methylase_N4/N6"/>
</dbReference>
<dbReference type="GO" id="GO:0008170">
    <property type="term" value="F:N-methyltransferase activity"/>
    <property type="evidence" value="ECO:0007669"/>
    <property type="project" value="InterPro"/>
</dbReference>
<dbReference type="AlphaFoldDB" id="A0A642PTR9"/>
<feature type="domain" description="DNA methylase N-4/N-6" evidence="5">
    <location>
        <begin position="124"/>
        <end position="194"/>
    </location>
</feature>
<dbReference type="Pfam" id="PF01555">
    <property type="entry name" value="N6_N4_Mtase"/>
    <property type="match status" value="1"/>
</dbReference>
<dbReference type="GO" id="GO:0003677">
    <property type="term" value="F:DNA binding"/>
    <property type="evidence" value="ECO:0007669"/>
    <property type="project" value="InterPro"/>
</dbReference>
<gene>
    <name evidence="6" type="ORF">F2Y81_16565</name>
</gene>
<sequence>MPISEVYNMDCVDYMEGIPDNFFDLAIVDPPYGIGASEMTMGSGKNKKYKKGKGWDFAPPGDTYFMHLFRVSKNQIIWGGNYFNLPNTKSWIFWDKGIYGDCSFADGELAWTSFDKVLRVAQIRYKGFLGMDKNRIHPTQKPISLYHWILKNYAKSGNKILDTHLGSGSSRIAAYKLGLDFYATEIDKEYFEAQEERFRCECFGEIKTEKGTLVQTSLFGV</sequence>
<dbReference type="PRINTS" id="PR00508">
    <property type="entry name" value="S21N4MTFRASE"/>
</dbReference>
<evidence type="ECO:0000313" key="6">
    <source>
        <dbReference type="EMBL" id="KAA5415978.1"/>
    </source>
</evidence>
<proteinExistence type="inferred from homology"/>
<dbReference type="EMBL" id="VVYV01000029">
    <property type="protein sequence ID" value="KAA5415978.1"/>
    <property type="molecule type" value="Genomic_DNA"/>
</dbReference>
<protein>
    <recommendedName>
        <fullName evidence="4">Methyltransferase</fullName>
        <ecNumber evidence="4">2.1.1.-</ecNumber>
    </recommendedName>
</protein>
<name>A0A642PTR9_9BACE</name>
<accession>A0A642PTR9</accession>
<comment type="similarity">
    <text evidence="1 4">Belongs to the N(4)/N(6)-methyltransferase family.</text>
</comment>
<dbReference type="EC" id="2.1.1.-" evidence="4"/>
<evidence type="ECO:0000313" key="7">
    <source>
        <dbReference type="Proteomes" id="UP000448877"/>
    </source>
</evidence>
<evidence type="ECO:0000256" key="3">
    <source>
        <dbReference type="ARBA" id="ARBA00022679"/>
    </source>
</evidence>
<evidence type="ECO:0000259" key="5">
    <source>
        <dbReference type="Pfam" id="PF01555"/>
    </source>
</evidence>
<dbReference type="RefSeq" id="WP_149920239.1">
    <property type="nucleotide sequence ID" value="NZ_JBDMOC010000004.1"/>
</dbReference>
<dbReference type="PROSITE" id="PS00092">
    <property type="entry name" value="N6_MTASE"/>
    <property type="match status" value="1"/>
</dbReference>
<reference evidence="6 7" key="1">
    <citation type="journal article" date="2019" name="Nat. Med.">
        <title>A library of human gut bacterial isolates paired with longitudinal multiomics data enables mechanistic microbiome research.</title>
        <authorList>
            <person name="Poyet M."/>
            <person name="Groussin M."/>
            <person name="Gibbons S.M."/>
            <person name="Avila-Pacheco J."/>
            <person name="Jiang X."/>
            <person name="Kearney S.M."/>
            <person name="Perrotta A.R."/>
            <person name="Berdy B."/>
            <person name="Zhao S."/>
            <person name="Lieberman T.D."/>
            <person name="Swanson P.K."/>
            <person name="Smith M."/>
            <person name="Roesemann S."/>
            <person name="Alexander J.E."/>
            <person name="Rich S.A."/>
            <person name="Livny J."/>
            <person name="Vlamakis H."/>
            <person name="Clish C."/>
            <person name="Bullock K."/>
            <person name="Deik A."/>
            <person name="Scott J."/>
            <person name="Pierce K.A."/>
            <person name="Xavier R.J."/>
            <person name="Alm E.J."/>
        </authorList>
    </citation>
    <scope>NUCLEOTIDE SEQUENCE [LARGE SCALE GENOMIC DNA]</scope>
    <source>
        <strain evidence="6 7">BIOML-A6</strain>
    </source>
</reference>
<dbReference type="InterPro" id="IPR029063">
    <property type="entry name" value="SAM-dependent_MTases_sf"/>
</dbReference>
<evidence type="ECO:0000256" key="4">
    <source>
        <dbReference type="RuleBase" id="RU362026"/>
    </source>
</evidence>